<proteinExistence type="predicted"/>
<dbReference type="PANTHER" id="PTHR43701:SF5">
    <property type="entry name" value="MEMBRANE TRANSPORTER PROTEIN-RELATED"/>
    <property type="match status" value="1"/>
</dbReference>
<feature type="transmembrane region" description="Helical" evidence="5">
    <location>
        <begin position="122"/>
        <end position="145"/>
    </location>
</feature>
<keyword evidence="3 5" id="KW-1133">Transmembrane helix</keyword>
<protein>
    <recommendedName>
        <fullName evidence="7">Membrane transporter protein</fullName>
    </recommendedName>
</protein>
<keyword evidence="2 5" id="KW-0812">Transmembrane</keyword>
<dbReference type="AlphaFoldDB" id="A0A381N658"/>
<accession>A0A381N658</accession>
<organism evidence="6">
    <name type="scientific">marine metagenome</name>
    <dbReference type="NCBI Taxonomy" id="408172"/>
    <lineage>
        <taxon>unclassified sequences</taxon>
        <taxon>metagenomes</taxon>
        <taxon>ecological metagenomes</taxon>
    </lineage>
</organism>
<evidence type="ECO:0000256" key="1">
    <source>
        <dbReference type="ARBA" id="ARBA00004141"/>
    </source>
</evidence>
<evidence type="ECO:0000256" key="3">
    <source>
        <dbReference type="ARBA" id="ARBA00022989"/>
    </source>
</evidence>
<comment type="subcellular location">
    <subcellularLocation>
        <location evidence="1">Membrane</location>
        <topology evidence="1">Multi-pass membrane protein</topology>
    </subcellularLocation>
</comment>
<dbReference type="PANTHER" id="PTHR43701">
    <property type="entry name" value="MEMBRANE TRANSPORTER PROTEIN MJ0441-RELATED"/>
    <property type="match status" value="1"/>
</dbReference>
<name>A0A381N658_9ZZZZ</name>
<evidence type="ECO:0000313" key="6">
    <source>
        <dbReference type="EMBL" id="SUZ49977.1"/>
    </source>
</evidence>
<feature type="transmembrane region" description="Helical" evidence="5">
    <location>
        <begin position="194"/>
        <end position="213"/>
    </location>
</feature>
<dbReference type="InterPro" id="IPR051598">
    <property type="entry name" value="TSUP/Inactive_protease-like"/>
</dbReference>
<dbReference type="GO" id="GO:0016020">
    <property type="term" value="C:membrane"/>
    <property type="evidence" value="ECO:0007669"/>
    <property type="project" value="UniProtKB-SubCell"/>
</dbReference>
<dbReference type="InterPro" id="IPR002781">
    <property type="entry name" value="TM_pro_TauE-like"/>
</dbReference>
<gene>
    <name evidence="6" type="ORF">METZ01_LOCUS2831</name>
</gene>
<feature type="transmembrane region" description="Helical" evidence="5">
    <location>
        <begin position="165"/>
        <end position="182"/>
    </location>
</feature>
<evidence type="ECO:0008006" key="7">
    <source>
        <dbReference type="Google" id="ProtNLM"/>
    </source>
</evidence>
<feature type="transmembrane region" description="Helical" evidence="5">
    <location>
        <begin position="92"/>
        <end position="110"/>
    </location>
</feature>
<evidence type="ECO:0000256" key="5">
    <source>
        <dbReference type="SAM" id="Phobius"/>
    </source>
</evidence>
<reference evidence="6" key="1">
    <citation type="submission" date="2018-05" db="EMBL/GenBank/DDBJ databases">
        <authorList>
            <person name="Lanie J.A."/>
            <person name="Ng W.-L."/>
            <person name="Kazmierczak K.M."/>
            <person name="Andrzejewski T.M."/>
            <person name="Davidsen T.M."/>
            <person name="Wayne K.J."/>
            <person name="Tettelin H."/>
            <person name="Glass J.I."/>
            <person name="Rusch D."/>
            <person name="Podicherti R."/>
            <person name="Tsui H.-C.T."/>
            <person name="Winkler M.E."/>
        </authorList>
    </citation>
    <scope>NUCLEOTIDE SEQUENCE</scope>
</reference>
<feature type="transmembrane region" description="Helical" evidence="5">
    <location>
        <begin position="33"/>
        <end position="55"/>
    </location>
</feature>
<dbReference type="EMBL" id="UINC01000145">
    <property type="protein sequence ID" value="SUZ49977.1"/>
    <property type="molecule type" value="Genomic_DNA"/>
</dbReference>
<evidence type="ECO:0000256" key="2">
    <source>
        <dbReference type="ARBA" id="ARBA00022692"/>
    </source>
</evidence>
<feature type="transmembrane region" description="Helical" evidence="5">
    <location>
        <begin position="225"/>
        <end position="241"/>
    </location>
</feature>
<sequence length="242" mass="25818">MLPLLFLLVAFIYSSVGLGGGSSYTALMAIFGISYQIIPTTSLTLNLIVTSIGVINFWRNGHGRMSLIVPFMVTSIPSAYLAGTLILSKDIFQLLLLMTLIMVVIRIYFLNNLKFSFQLSGVIKWVFILGLGAVLGFVAGTVGVGGGIYLVPLIIMFGLGSEKEAAAAGAVFIWVNSLAGVIARAQEGTFDLDFILPFAGAVIVGGFAGSYFGSSKYEAKTIQKIMGAVIIIAIIFLLRKIL</sequence>
<dbReference type="Pfam" id="PF01925">
    <property type="entry name" value="TauE"/>
    <property type="match status" value="1"/>
</dbReference>
<keyword evidence="4 5" id="KW-0472">Membrane</keyword>
<evidence type="ECO:0000256" key="4">
    <source>
        <dbReference type="ARBA" id="ARBA00023136"/>
    </source>
</evidence>
<feature type="transmembrane region" description="Helical" evidence="5">
    <location>
        <begin position="67"/>
        <end position="86"/>
    </location>
</feature>